<keyword evidence="4" id="KW-1185">Reference proteome</keyword>
<dbReference type="STRING" id="64791.A0A151WEV3"/>
<feature type="region of interest" description="Disordered" evidence="1">
    <location>
        <begin position="53"/>
        <end position="88"/>
    </location>
</feature>
<feature type="compositionally biased region" description="Polar residues" evidence="1">
    <location>
        <begin position="62"/>
        <end position="71"/>
    </location>
</feature>
<reference evidence="3 4" key="1">
    <citation type="submission" date="2015-09" db="EMBL/GenBank/DDBJ databases">
        <title>Trachymyrmex zeteki WGS genome.</title>
        <authorList>
            <person name="Nygaard S."/>
            <person name="Hu H."/>
            <person name="Boomsma J."/>
            <person name="Zhang G."/>
        </authorList>
    </citation>
    <scope>NUCLEOTIDE SEQUENCE [LARGE SCALE GENOMIC DNA]</scope>
    <source>
        <strain evidence="3">Tzet28-1</strain>
        <tissue evidence="3">Whole body</tissue>
    </source>
</reference>
<feature type="domain" description="Complementary sex determination N-terminal" evidence="2">
    <location>
        <begin position="18"/>
        <end position="143"/>
    </location>
</feature>
<accession>A0A151WEV3</accession>
<dbReference type="Proteomes" id="UP000075809">
    <property type="component" value="Unassembled WGS sequence"/>
</dbReference>
<protein>
    <recommendedName>
        <fullName evidence="2">Complementary sex determination N-terminal domain-containing protein</fullName>
    </recommendedName>
</protein>
<dbReference type="Pfam" id="PF12278">
    <property type="entry name" value="SDP_N"/>
    <property type="match status" value="1"/>
</dbReference>
<dbReference type="EMBL" id="KQ983238">
    <property type="protein sequence ID" value="KYQ46388.1"/>
    <property type="molecule type" value="Genomic_DNA"/>
</dbReference>
<evidence type="ECO:0000313" key="3">
    <source>
        <dbReference type="EMBL" id="KYQ46388.1"/>
    </source>
</evidence>
<organism evidence="3 4">
    <name type="scientific">Mycetomoellerius zeteki</name>
    <dbReference type="NCBI Taxonomy" id="64791"/>
    <lineage>
        <taxon>Eukaryota</taxon>
        <taxon>Metazoa</taxon>
        <taxon>Ecdysozoa</taxon>
        <taxon>Arthropoda</taxon>
        <taxon>Hexapoda</taxon>
        <taxon>Insecta</taxon>
        <taxon>Pterygota</taxon>
        <taxon>Neoptera</taxon>
        <taxon>Endopterygota</taxon>
        <taxon>Hymenoptera</taxon>
        <taxon>Apocrita</taxon>
        <taxon>Aculeata</taxon>
        <taxon>Formicoidea</taxon>
        <taxon>Formicidae</taxon>
        <taxon>Myrmicinae</taxon>
        <taxon>Mycetomoellerius</taxon>
    </lineage>
</organism>
<dbReference type="AlphaFoldDB" id="A0A151WEV3"/>
<sequence>MDSRKKWRFTLEEQERLRLKRKEWRIQQKKLIKHEILKSRKIEEFERKRKLELMKNSDKQESLQQSKSSNPQRRETSSPDYKHSNERKTSVIFNGPEGIIDKKELHKIKIRIKTYNLPTNYQITSNNIEWDIINPNDVILPRRKNEGPISKRIKIEKSEEIRKITFSQNEQLEKISINVCLKSYACMVNLNRSRSPTSERGRERKKDNNEISKFLSRNYSDQSCSLDNCAFSKSHSSLDSFYSSYVRLPRPMLMPMPRVQAPPMLMTVFPGSVLPTPFPPMNIYRWQQPCLSKLASHN</sequence>
<evidence type="ECO:0000313" key="4">
    <source>
        <dbReference type="Proteomes" id="UP000075809"/>
    </source>
</evidence>
<feature type="compositionally biased region" description="Basic and acidic residues" evidence="1">
    <location>
        <begin position="72"/>
        <end position="88"/>
    </location>
</feature>
<name>A0A151WEV3_9HYME</name>
<proteinExistence type="predicted"/>
<evidence type="ECO:0000259" key="2">
    <source>
        <dbReference type="Pfam" id="PF12278"/>
    </source>
</evidence>
<dbReference type="InterPro" id="IPR022063">
    <property type="entry name" value="Sex_determin_N"/>
</dbReference>
<gene>
    <name evidence="3" type="ORF">ALC60_14810</name>
</gene>
<evidence type="ECO:0000256" key="1">
    <source>
        <dbReference type="SAM" id="MobiDB-lite"/>
    </source>
</evidence>